<dbReference type="RefSeq" id="WP_057777138.1">
    <property type="nucleotide sequence ID" value="NZ_AYYY01000005.1"/>
</dbReference>
<comment type="caution">
    <text evidence="1">The sequence shown here is derived from an EMBL/GenBank/DDBJ whole genome shotgun (WGS) entry which is preliminary data.</text>
</comment>
<dbReference type="AlphaFoldDB" id="A0A0R2A6Z0"/>
<name>A0A0R2A6Z0_9LACO</name>
<reference evidence="1 2" key="1">
    <citation type="journal article" date="2015" name="Genome Announc.">
        <title>Expanding the biotechnology potential of lactobacilli through comparative genomics of 213 strains and associated genera.</title>
        <authorList>
            <person name="Sun Z."/>
            <person name="Harris H.M."/>
            <person name="McCann A."/>
            <person name="Guo C."/>
            <person name="Argimon S."/>
            <person name="Zhang W."/>
            <person name="Yang X."/>
            <person name="Jeffery I.B."/>
            <person name="Cooney J.C."/>
            <person name="Kagawa T.F."/>
            <person name="Liu W."/>
            <person name="Song Y."/>
            <person name="Salvetti E."/>
            <person name="Wrobel A."/>
            <person name="Rasinkangas P."/>
            <person name="Parkhill J."/>
            <person name="Rea M.C."/>
            <person name="O'Sullivan O."/>
            <person name="Ritari J."/>
            <person name="Douillard F.P."/>
            <person name="Paul Ross R."/>
            <person name="Yang R."/>
            <person name="Briner A.E."/>
            <person name="Felis G.E."/>
            <person name="de Vos W.M."/>
            <person name="Barrangou R."/>
            <person name="Klaenhammer T.R."/>
            <person name="Caufield P.W."/>
            <person name="Cui Y."/>
            <person name="Zhang H."/>
            <person name="O'Toole P.W."/>
        </authorList>
    </citation>
    <scope>NUCLEOTIDE SEQUENCE [LARGE SCALE GENOMIC DNA]</scope>
    <source>
        <strain evidence="1 2">DSM 20634</strain>
    </source>
</reference>
<dbReference type="EMBL" id="AYYY01000005">
    <property type="protein sequence ID" value="KRM62437.1"/>
    <property type="molecule type" value="Genomic_DNA"/>
</dbReference>
<dbReference type="Proteomes" id="UP000051733">
    <property type="component" value="Unassembled WGS sequence"/>
</dbReference>
<protein>
    <submittedName>
        <fullName evidence="1">Uncharacterized protein</fullName>
    </submittedName>
</protein>
<accession>A0A0R2A6Z0</accession>
<proteinExistence type="predicted"/>
<organism evidence="1 2">
    <name type="scientific">Paucilactobacillus vaccinostercus DSM 20634</name>
    <dbReference type="NCBI Taxonomy" id="1423813"/>
    <lineage>
        <taxon>Bacteria</taxon>
        <taxon>Bacillati</taxon>
        <taxon>Bacillota</taxon>
        <taxon>Bacilli</taxon>
        <taxon>Lactobacillales</taxon>
        <taxon>Lactobacillaceae</taxon>
        <taxon>Paucilactobacillus</taxon>
    </lineage>
</organism>
<dbReference type="OrthoDB" id="2303045at2"/>
<keyword evidence="2" id="KW-1185">Reference proteome</keyword>
<dbReference type="PATRIC" id="fig|1423813.3.peg.2047"/>
<gene>
    <name evidence="1" type="ORF">FC26_GL002010</name>
</gene>
<evidence type="ECO:0000313" key="1">
    <source>
        <dbReference type="EMBL" id="KRM62437.1"/>
    </source>
</evidence>
<sequence length="232" mass="27124">MKQTIIYPAIVENIHNMMYRTGKYQGQPVRKSGIYKIMVQHGFIDELGQPLSESIDSKTILRTIRSELKLKCYEDGFYRCMDVASSKELETSKLIYYGIKYLGSGYVFNPLKLEHTFNSFDLVLMAIDTITPRKLMQIFPIDKKYDGHKWESKDYYTTMDVMREHGMDRQIGTAEGQAFDFLWDYMNHDVMMFVVRFMSVLSDMSQLKGNGDPTVKFFESQGIEVKHRADFE</sequence>
<evidence type="ECO:0000313" key="2">
    <source>
        <dbReference type="Proteomes" id="UP000051733"/>
    </source>
</evidence>